<feature type="non-terminal residue" evidence="2">
    <location>
        <position position="893"/>
    </location>
</feature>
<evidence type="ECO:0008006" key="4">
    <source>
        <dbReference type="Google" id="ProtNLM"/>
    </source>
</evidence>
<proteinExistence type="predicted"/>
<evidence type="ECO:0000313" key="2">
    <source>
        <dbReference type="EMBL" id="TPD73552.1"/>
    </source>
</evidence>
<reference evidence="2 3" key="1">
    <citation type="submission" date="2019-06" db="EMBL/GenBank/DDBJ databases">
        <title>Flavobacterium sp. MaA-Y11 from geoumgang.</title>
        <authorList>
            <person name="Jeong S."/>
        </authorList>
    </citation>
    <scope>NUCLEOTIDE SEQUENCE [LARGE SCALE GENOMIC DNA]</scope>
    <source>
        <strain evidence="2 3">MaA-Y11</strain>
    </source>
</reference>
<dbReference type="EMBL" id="VFJE01000046">
    <property type="protein sequence ID" value="TPD73552.1"/>
    <property type="molecule type" value="Genomic_DNA"/>
</dbReference>
<gene>
    <name evidence="2" type="ORF">FJA49_00535</name>
</gene>
<sequence>MKKNYLLLFLFALLLTNSYGQDLGCVRVNANTPLPICNVGDSRTITASPPINSIPRQTSTYNISQTPFVWRSPDNINDITSITSDDKWSGIIPLRGKQTVPFNFCFFGQKYSDCLIGDNGVVTFSILGHPDSPTGLYRPSVQVPAESGSGWAFNATIPSGPGYGPPYKNAIMMLQDLNIANGPTSTSTINYFTVGTYPCRAFVANWQDVPHFSCNPTVQGYQSYQIVLFESTNIIEIHVRKRTSCGGWNGGNGLLGIQNADGSTAYSPTSPNRNTGTWQVPETQSEAWRFSPSGPMVPVTYEWYEASNPGTIIGTGQTVTVSPAVSTTYCVKATFGSCSPAIPPITATDCTIVKVGEPVGYPPKNIKHCTTDTNPRIFDLAINTDVVLGTTVPGPPDNLNPYDFDINYYETLADANLDANPINTAFYDPADTDAPVLYTLPAPDMTKTVYVKILDIISNCSYILPFDLILRDCDAEQIAPIIMCDISNDSQENFNLNDELPAINAAIAAETGNPLPADFSITFHESEADADDVSTALTPAEVISYPGTTGDRVYVRAESIADPTFYYVYYFDLRLVPTPTATISGTAQICENSTATITITGTAGATVRYTDHTGATITVVLVDDGTGTNTGVYTFATPAVVAANSPYVYTLVDASLTTAGITCIQPLTGSATVTVGGLPTASITTADTSICEGSGLTIDVQGTPGTTVTFTDPNGVTQILPLDPTTGNATITVPNTLTPGTYTYTLVKVSTTSTPPCEQNVTDSVIITVRPMPTATIHQVDAQVCLGNPSRVILRGEPNATVFYLLDGNADNKTLDTTGEYVILEVLPTAGTHTYTLVGVRSGVAPMCTQPATGTVSIEVTNAPTATISTSTPVICENGTGTVTITGTLNSQV</sequence>
<dbReference type="AlphaFoldDB" id="A0A501QM01"/>
<keyword evidence="1" id="KW-0732">Signal</keyword>
<comment type="caution">
    <text evidence="2">The sequence shown here is derived from an EMBL/GenBank/DDBJ whole genome shotgun (WGS) entry which is preliminary data.</text>
</comment>
<feature type="signal peptide" evidence="1">
    <location>
        <begin position="1"/>
        <end position="20"/>
    </location>
</feature>
<protein>
    <recommendedName>
        <fullName evidence="4">Gliding motility-associated C-terminal domain-containing protein</fullName>
    </recommendedName>
</protein>
<name>A0A501QM01_9FLAO</name>
<organism evidence="2 3">
    <name type="scientific">Flavobacterium microcysteis</name>
    <dbReference type="NCBI Taxonomy" id="2596891"/>
    <lineage>
        <taxon>Bacteria</taxon>
        <taxon>Pseudomonadati</taxon>
        <taxon>Bacteroidota</taxon>
        <taxon>Flavobacteriia</taxon>
        <taxon>Flavobacteriales</taxon>
        <taxon>Flavobacteriaceae</taxon>
        <taxon>Flavobacterium</taxon>
    </lineage>
</organism>
<evidence type="ECO:0000256" key="1">
    <source>
        <dbReference type="SAM" id="SignalP"/>
    </source>
</evidence>
<feature type="chain" id="PRO_5021334748" description="Gliding motility-associated C-terminal domain-containing protein" evidence="1">
    <location>
        <begin position="21"/>
        <end position="893"/>
    </location>
</feature>
<dbReference type="Proteomes" id="UP000319175">
    <property type="component" value="Unassembled WGS sequence"/>
</dbReference>
<evidence type="ECO:0000313" key="3">
    <source>
        <dbReference type="Proteomes" id="UP000319175"/>
    </source>
</evidence>
<accession>A0A501QM01</accession>
<keyword evidence="3" id="KW-1185">Reference proteome</keyword>